<dbReference type="Proteomes" id="UP001239111">
    <property type="component" value="Chromosome 1"/>
</dbReference>
<comment type="caution">
    <text evidence="1">The sequence shown here is derived from an EMBL/GenBank/DDBJ whole genome shotgun (WGS) entry which is preliminary data.</text>
</comment>
<dbReference type="EMBL" id="CM056741">
    <property type="protein sequence ID" value="KAJ8686078.1"/>
    <property type="molecule type" value="Genomic_DNA"/>
</dbReference>
<keyword evidence="2" id="KW-1185">Reference proteome</keyword>
<sequence length="113" mass="12138">MTALALDHNLIDWIRLDLPGVDLTGVAGQLLTSTPAELAKYNKGSDAWVFIKACIFIRGPPAFNRESQMCELMAEIASLIETKSSSNSNTGTLWPALVGESATGNPKENSSAW</sequence>
<accession>A0ACC2PRG5</accession>
<gene>
    <name evidence="1" type="ORF">QAD02_021872</name>
</gene>
<reference evidence="1" key="1">
    <citation type="submission" date="2023-04" db="EMBL/GenBank/DDBJ databases">
        <title>A chromosome-level genome assembly of the parasitoid wasp Eretmocerus hayati.</title>
        <authorList>
            <person name="Zhong Y."/>
            <person name="Liu S."/>
            <person name="Liu Y."/>
        </authorList>
    </citation>
    <scope>NUCLEOTIDE SEQUENCE</scope>
    <source>
        <strain evidence="1">ZJU_SS_LIU_2023</strain>
    </source>
</reference>
<organism evidence="1 2">
    <name type="scientific">Eretmocerus hayati</name>
    <dbReference type="NCBI Taxonomy" id="131215"/>
    <lineage>
        <taxon>Eukaryota</taxon>
        <taxon>Metazoa</taxon>
        <taxon>Ecdysozoa</taxon>
        <taxon>Arthropoda</taxon>
        <taxon>Hexapoda</taxon>
        <taxon>Insecta</taxon>
        <taxon>Pterygota</taxon>
        <taxon>Neoptera</taxon>
        <taxon>Endopterygota</taxon>
        <taxon>Hymenoptera</taxon>
        <taxon>Apocrita</taxon>
        <taxon>Proctotrupomorpha</taxon>
        <taxon>Chalcidoidea</taxon>
        <taxon>Aphelinidae</taxon>
        <taxon>Aphelininae</taxon>
        <taxon>Eretmocerus</taxon>
    </lineage>
</organism>
<proteinExistence type="predicted"/>
<evidence type="ECO:0000313" key="2">
    <source>
        <dbReference type="Proteomes" id="UP001239111"/>
    </source>
</evidence>
<name>A0ACC2PRG5_9HYME</name>
<evidence type="ECO:0000313" key="1">
    <source>
        <dbReference type="EMBL" id="KAJ8686078.1"/>
    </source>
</evidence>
<protein>
    <submittedName>
        <fullName evidence="1">Uncharacterized protein</fullName>
    </submittedName>
</protein>